<proteinExistence type="predicted"/>
<sequence>MRIGVGDLFAFGVAPCDGLSIRSRSVRFDLTCFGHILYGLLFDLFQTYAEALTFFVQLLLIGFPVVHGLDVTRHQGIAISEVFAAIDLPIQQVCIMLARVEAPFQLVVLVA</sequence>
<evidence type="ECO:0000313" key="3">
    <source>
        <dbReference type="Proteomes" id="UP000237477"/>
    </source>
</evidence>
<accession>A0ABX4Z5H7</accession>
<dbReference type="EMBL" id="MLEC01000001">
    <property type="protein sequence ID" value="POC97659.1"/>
    <property type="molecule type" value="Genomic_DNA"/>
</dbReference>
<name>A0ABX4Z5H7_9PSED</name>
<feature type="transmembrane region" description="Helical" evidence="1">
    <location>
        <begin position="51"/>
        <end position="69"/>
    </location>
</feature>
<organism evidence="2 3">
    <name type="scientific">Pseudomonas avellanae pv. morsprunorum</name>
    <dbReference type="NCBI Taxonomy" id="3380385"/>
    <lineage>
        <taxon>Bacteria</taxon>
        <taxon>Pseudomonadati</taxon>
        <taxon>Pseudomonadota</taxon>
        <taxon>Gammaproteobacteria</taxon>
        <taxon>Pseudomonadales</taxon>
        <taxon>Pseudomonadaceae</taxon>
        <taxon>Pseudomonas</taxon>
    </lineage>
</organism>
<evidence type="ECO:0000256" key="1">
    <source>
        <dbReference type="SAM" id="Phobius"/>
    </source>
</evidence>
<evidence type="ECO:0000313" key="2">
    <source>
        <dbReference type="EMBL" id="POC97659.1"/>
    </source>
</evidence>
<keyword evidence="1" id="KW-0472">Membrane</keyword>
<keyword evidence="1" id="KW-0812">Transmembrane</keyword>
<protein>
    <submittedName>
        <fullName evidence="2">Uncharacterized protein</fullName>
    </submittedName>
</protein>
<reference evidence="2 3" key="1">
    <citation type="submission" date="2016-10" db="EMBL/GenBank/DDBJ databases">
        <title>Comparative genomics of Pseudomonas syringae.</title>
        <authorList>
            <person name="Hulin M.T."/>
        </authorList>
    </citation>
    <scope>NUCLEOTIDE SEQUENCE [LARGE SCALE GENOMIC DNA]</scope>
    <source>
        <strain evidence="3">R2-5255</strain>
    </source>
</reference>
<gene>
    <name evidence="2" type="ORF">BKM26_00230</name>
</gene>
<comment type="caution">
    <text evidence="2">The sequence shown here is derived from an EMBL/GenBank/DDBJ whole genome shotgun (WGS) entry which is preliminary data.</text>
</comment>
<keyword evidence="3" id="KW-1185">Reference proteome</keyword>
<keyword evidence="1" id="KW-1133">Transmembrane helix</keyword>
<dbReference type="Proteomes" id="UP000237477">
    <property type="component" value="Unassembled WGS sequence"/>
</dbReference>